<keyword evidence="10" id="KW-0812">Transmembrane</keyword>
<dbReference type="InterPro" id="IPR002401">
    <property type="entry name" value="Cyt_P450_E_grp-I"/>
</dbReference>
<evidence type="ECO:0000256" key="3">
    <source>
        <dbReference type="ARBA" id="ARBA00022617"/>
    </source>
</evidence>
<keyword evidence="6 8" id="KW-0408">Iron</keyword>
<dbReference type="PANTHER" id="PTHR47944:SF4">
    <property type="entry name" value="OS09G0441700 PROTEIN"/>
    <property type="match status" value="1"/>
</dbReference>
<evidence type="ECO:0000313" key="11">
    <source>
        <dbReference type="EMBL" id="GKV00792.1"/>
    </source>
</evidence>
<evidence type="ECO:0000256" key="7">
    <source>
        <dbReference type="ARBA" id="ARBA00023033"/>
    </source>
</evidence>
<dbReference type="InterPro" id="IPR036396">
    <property type="entry name" value="Cyt_P450_sf"/>
</dbReference>
<dbReference type="CDD" id="cd20618">
    <property type="entry name" value="CYP71_clan"/>
    <property type="match status" value="1"/>
</dbReference>
<dbReference type="EMBL" id="BPVZ01000016">
    <property type="protein sequence ID" value="GKV00792.1"/>
    <property type="molecule type" value="Genomic_DNA"/>
</dbReference>
<dbReference type="PRINTS" id="PR00463">
    <property type="entry name" value="EP450I"/>
</dbReference>
<feature type="binding site" description="axial binding residue" evidence="8">
    <location>
        <position position="441"/>
    </location>
    <ligand>
        <name>heme</name>
        <dbReference type="ChEBI" id="CHEBI:30413"/>
    </ligand>
    <ligandPart>
        <name>Fe</name>
        <dbReference type="ChEBI" id="CHEBI:18248"/>
    </ligandPart>
</feature>
<dbReference type="SUPFAM" id="SSF48264">
    <property type="entry name" value="Cytochrome P450"/>
    <property type="match status" value="1"/>
</dbReference>
<evidence type="ECO:0000256" key="8">
    <source>
        <dbReference type="PIRSR" id="PIRSR602401-1"/>
    </source>
</evidence>
<sequence>METPSIAAWLLTVALILFSLRLRRRKLNPPPGPKPWPIIGNLNLIGPLPHRSLHALSQKYGPLMQLRFGSFPIVVGSSVEMAKAFLKTHDVVFASRPKIAAGKYTTYNYSDITWSPYGPYWRQARKMCLMELFSARRLESYEYIRKEEMKLLLKGLYNSSGTPIMLKDHLSNVSLNVISRMVLGKKYTEGTGENEIVTPKEFKEMLDELFLLNGVLDIGDSIPWLSFLDLQGYIKRMKVLSKKFDRFLEHVLDQHNARRKGVEDYAAKDMVDVLLQLADDPTLEVKLERHGVKAFTQDLIAGGTESSAVTVEWAISEILKKPEIFEKATEELDRVIGRSRWVEEKDIVNLPFIDSIVKETMRLHPVAPMLVPRMSREDCQIDGYDIVKGTRVLVNVWTIGRDPTLWENPDEFCPDRFIGKDIDVKGTDYELLPFGAGRRMCPGYALGLKVIQSSLANLLHGFTWKLPGNMKNEDLNMEEIFGLSTPKKIPLEAVAEPRLPPHMYSL</sequence>
<keyword evidence="3 8" id="KW-0349">Heme</keyword>
<dbReference type="GO" id="GO:0004497">
    <property type="term" value="F:monooxygenase activity"/>
    <property type="evidence" value="ECO:0007669"/>
    <property type="project" value="UniProtKB-KW"/>
</dbReference>
<organism evidence="11 12">
    <name type="scientific">Rubroshorea leprosula</name>
    <dbReference type="NCBI Taxonomy" id="152421"/>
    <lineage>
        <taxon>Eukaryota</taxon>
        <taxon>Viridiplantae</taxon>
        <taxon>Streptophyta</taxon>
        <taxon>Embryophyta</taxon>
        <taxon>Tracheophyta</taxon>
        <taxon>Spermatophyta</taxon>
        <taxon>Magnoliopsida</taxon>
        <taxon>eudicotyledons</taxon>
        <taxon>Gunneridae</taxon>
        <taxon>Pentapetalae</taxon>
        <taxon>rosids</taxon>
        <taxon>malvids</taxon>
        <taxon>Malvales</taxon>
        <taxon>Dipterocarpaceae</taxon>
        <taxon>Rubroshorea</taxon>
    </lineage>
</organism>
<gene>
    <name evidence="11" type="ORF">SLEP1_g13419</name>
</gene>
<evidence type="ECO:0000256" key="4">
    <source>
        <dbReference type="ARBA" id="ARBA00022723"/>
    </source>
</evidence>
<dbReference type="FunFam" id="1.10.630.10:FF:000038">
    <property type="entry name" value="Cytochrome P450 84A1"/>
    <property type="match status" value="1"/>
</dbReference>
<name>A0AAV5IPV7_9ROSI</name>
<comment type="cofactor">
    <cofactor evidence="1 8">
        <name>heme</name>
        <dbReference type="ChEBI" id="CHEBI:30413"/>
    </cofactor>
</comment>
<evidence type="ECO:0000256" key="6">
    <source>
        <dbReference type="ARBA" id="ARBA00023004"/>
    </source>
</evidence>
<dbReference type="PROSITE" id="PS00086">
    <property type="entry name" value="CYTOCHROME_P450"/>
    <property type="match status" value="1"/>
</dbReference>
<dbReference type="Pfam" id="PF00067">
    <property type="entry name" value="p450"/>
    <property type="match status" value="1"/>
</dbReference>
<dbReference type="InterPro" id="IPR017972">
    <property type="entry name" value="Cyt_P450_CS"/>
</dbReference>
<evidence type="ECO:0000256" key="10">
    <source>
        <dbReference type="SAM" id="Phobius"/>
    </source>
</evidence>
<evidence type="ECO:0000256" key="9">
    <source>
        <dbReference type="RuleBase" id="RU000461"/>
    </source>
</evidence>
<evidence type="ECO:0000256" key="1">
    <source>
        <dbReference type="ARBA" id="ARBA00001971"/>
    </source>
</evidence>
<comment type="caution">
    <text evidence="11">The sequence shown here is derived from an EMBL/GenBank/DDBJ whole genome shotgun (WGS) entry which is preliminary data.</text>
</comment>
<protein>
    <recommendedName>
        <fullName evidence="13">Cytochrome P450</fullName>
    </recommendedName>
</protein>
<proteinExistence type="inferred from homology"/>
<keyword evidence="5 9" id="KW-0560">Oxidoreductase</keyword>
<dbReference type="AlphaFoldDB" id="A0AAV5IPV7"/>
<dbReference type="Gene3D" id="1.10.630.10">
    <property type="entry name" value="Cytochrome P450"/>
    <property type="match status" value="1"/>
</dbReference>
<keyword evidence="4 8" id="KW-0479">Metal-binding</keyword>
<dbReference type="PRINTS" id="PR00385">
    <property type="entry name" value="P450"/>
</dbReference>
<dbReference type="GO" id="GO:0005506">
    <property type="term" value="F:iron ion binding"/>
    <property type="evidence" value="ECO:0007669"/>
    <property type="project" value="InterPro"/>
</dbReference>
<evidence type="ECO:0000256" key="2">
    <source>
        <dbReference type="ARBA" id="ARBA00010617"/>
    </source>
</evidence>
<keyword evidence="10" id="KW-0472">Membrane</keyword>
<keyword evidence="10" id="KW-1133">Transmembrane helix</keyword>
<dbReference type="Proteomes" id="UP001054252">
    <property type="component" value="Unassembled WGS sequence"/>
</dbReference>
<keyword evidence="12" id="KW-1185">Reference proteome</keyword>
<dbReference type="PANTHER" id="PTHR47944">
    <property type="entry name" value="CYTOCHROME P450 98A9"/>
    <property type="match status" value="1"/>
</dbReference>
<dbReference type="GO" id="GO:0020037">
    <property type="term" value="F:heme binding"/>
    <property type="evidence" value="ECO:0007669"/>
    <property type="project" value="InterPro"/>
</dbReference>
<evidence type="ECO:0000256" key="5">
    <source>
        <dbReference type="ARBA" id="ARBA00023002"/>
    </source>
</evidence>
<evidence type="ECO:0000313" key="12">
    <source>
        <dbReference type="Proteomes" id="UP001054252"/>
    </source>
</evidence>
<dbReference type="GO" id="GO:0044550">
    <property type="term" value="P:secondary metabolite biosynthetic process"/>
    <property type="evidence" value="ECO:0007669"/>
    <property type="project" value="UniProtKB-ARBA"/>
</dbReference>
<dbReference type="InterPro" id="IPR001128">
    <property type="entry name" value="Cyt_P450"/>
</dbReference>
<evidence type="ECO:0008006" key="13">
    <source>
        <dbReference type="Google" id="ProtNLM"/>
    </source>
</evidence>
<dbReference type="GO" id="GO:0016705">
    <property type="term" value="F:oxidoreductase activity, acting on paired donors, with incorporation or reduction of molecular oxygen"/>
    <property type="evidence" value="ECO:0007669"/>
    <property type="project" value="InterPro"/>
</dbReference>
<keyword evidence="7 9" id="KW-0503">Monooxygenase</keyword>
<comment type="similarity">
    <text evidence="2 9">Belongs to the cytochrome P450 family.</text>
</comment>
<feature type="transmembrane region" description="Helical" evidence="10">
    <location>
        <begin position="6"/>
        <end position="22"/>
    </location>
</feature>
<reference evidence="11 12" key="1">
    <citation type="journal article" date="2021" name="Commun. Biol.">
        <title>The genome of Shorea leprosula (Dipterocarpaceae) highlights the ecological relevance of drought in aseasonal tropical rainforests.</title>
        <authorList>
            <person name="Ng K.K.S."/>
            <person name="Kobayashi M.J."/>
            <person name="Fawcett J.A."/>
            <person name="Hatakeyama M."/>
            <person name="Paape T."/>
            <person name="Ng C.H."/>
            <person name="Ang C.C."/>
            <person name="Tnah L.H."/>
            <person name="Lee C.T."/>
            <person name="Nishiyama T."/>
            <person name="Sese J."/>
            <person name="O'Brien M.J."/>
            <person name="Copetti D."/>
            <person name="Mohd Noor M.I."/>
            <person name="Ong R.C."/>
            <person name="Putra M."/>
            <person name="Sireger I.Z."/>
            <person name="Indrioko S."/>
            <person name="Kosugi Y."/>
            <person name="Izuno A."/>
            <person name="Isagi Y."/>
            <person name="Lee S.L."/>
            <person name="Shimizu K.K."/>
        </authorList>
    </citation>
    <scope>NUCLEOTIDE SEQUENCE [LARGE SCALE GENOMIC DNA]</scope>
    <source>
        <strain evidence="11">214</strain>
    </source>
</reference>
<accession>A0AAV5IPV7</accession>